<dbReference type="OrthoDB" id="3436480at2"/>
<feature type="transmembrane region" description="Helical" evidence="1">
    <location>
        <begin position="46"/>
        <end position="64"/>
    </location>
</feature>
<keyword evidence="1" id="KW-1133">Transmembrane helix</keyword>
<evidence type="ECO:0000256" key="1">
    <source>
        <dbReference type="SAM" id="Phobius"/>
    </source>
</evidence>
<reference evidence="2 3" key="1">
    <citation type="submission" date="2018-03" db="EMBL/GenBank/DDBJ databases">
        <title>Genomic Encyclopedia of Archaeal and Bacterial Type Strains, Phase II (KMG-II): from individual species to whole genera.</title>
        <authorList>
            <person name="Goeker M."/>
        </authorList>
    </citation>
    <scope>NUCLEOTIDE SEQUENCE [LARGE SCALE GENOMIC DNA]</scope>
    <source>
        <strain evidence="2 3">DSM 45601</strain>
    </source>
</reference>
<organism evidence="2 3">
    <name type="scientific">Allonocardiopsis opalescens</name>
    <dbReference type="NCBI Taxonomy" id="1144618"/>
    <lineage>
        <taxon>Bacteria</taxon>
        <taxon>Bacillati</taxon>
        <taxon>Actinomycetota</taxon>
        <taxon>Actinomycetes</taxon>
        <taxon>Streptosporangiales</taxon>
        <taxon>Allonocardiopsis</taxon>
    </lineage>
</organism>
<evidence type="ECO:0008006" key="4">
    <source>
        <dbReference type="Google" id="ProtNLM"/>
    </source>
</evidence>
<dbReference type="Proteomes" id="UP000237846">
    <property type="component" value="Unassembled WGS sequence"/>
</dbReference>
<dbReference type="AlphaFoldDB" id="A0A2T0PZT4"/>
<evidence type="ECO:0000313" key="2">
    <source>
        <dbReference type="EMBL" id="PRX97059.1"/>
    </source>
</evidence>
<keyword evidence="1" id="KW-0472">Membrane</keyword>
<evidence type="ECO:0000313" key="3">
    <source>
        <dbReference type="Proteomes" id="UP000237846"/>
    </source>
</evidence>
<protein>
    <recommendedName>
        <fullName evidence="4">PH (Pleckstrin Homology) domain-containing protein</fullName>
    </recommendedName>
</protein>
<keyword evidence="3" id="KW-1185">Reference proteome</keyword>
<feature type="transmembrane region" description="Helical" evidence="1">
    <location>
        <begin position="12"/>
        <end position="34"/>
    </location>
</feature>
<accession>A0A2T0PZT4</accession>
<name>A0A2T0PZT4_9ACTN</name>
<gene>
    <name evidence="2" type="ORF">CLV72_10695</name>
</gene>
<proteinExistence type="predicted"/>
<dbReference type="EMBL" id="PVZC01000006">
    <property type="protein sequence ID" value="PRX97059.1"/>
    <property type="molecule type" value="Genomic_DNA"/>
</dbReference>
<keyword evidence="1" id="KW-0812">Transmembrane</keyword>
<comment type="caution">
    <text evidence="2">The sequence shown here is derived from an EMBL/GenBank/DDBJ whole genome shotgun (WGS) entry which is preliminary data.</text>
</comment>
<sequence>MAHRWIDLGRRRLVDWSVALFASAGYLAVMLIMFTRGVFDGGPAVALGPSVLTLLCAVAVARLVQVLPRLTTRQGISVHQEGVSLVQERALWFAGRAAHLPWDEIARIREAAPVTFESLSTKGGLTDLVVDVYLRTPGWTGRTPTWARVRAHREAAVPPDAPAAPLTRIRIAPGRTRQPALLQALRAARPELVREG</sequence>
<dbReference type="RefSeq" id="WP_106248739.1">
    <property type="nucleotide sequence ID" value="NZ_PVZC01000006.1"/>
</dbReference>